<evidence type="ECO:0000256" key="3">
    <source>
        <dbReference type="ARBA" id="ARBA00022692"/>
    </source>
</evidence>
<feature type="transmembrane region" description="Helical" evidence="6">
    <location>
        <begin position="6"/>
        <end position="23"/>
    </location>
</feature>
<dbReference type="SUPFAM" id="SSF56024">
    <property type="entry name" value="Phospholipase D/nuclease"/>
    <property type="match status" value="2"/>
</dbReference>
<evidence type="ECO:0000256" key="1">
    <source>
        <dbReference type="ARBA" id="ARBA00004651"/>
    </source>
</evidence>
<organism evidence="8 9">
    <name type="scientific">Psychrobacter immobilis</name>
    <dbReference type="NCBI Taxonomy" id="498"/>
    <lineage>
        <taxon>Bacteria</taxon>
        <taxon>Pseudomonadati</taxon>
        <taxon>Pseudomonadota</taxon>
        <taxon>Gammaproteobacteria</taxon>
        <taxon>Moraxellales</taxon>
        <taxon>Moraxellaceae</taxon>
        <taxon>Psychrobacter</taxon>
    </lineage>
</organism>
<dbReference type="AlphaFoldDB" id="A0A2V1ZVI7"/>
<dbReference type="GeneID" id="60255854"/>
<dbReference type="Gene3D" id="3.30.870.10">
    <property type="entry name" value="Endonuclease Chain A"/>
    <property type="match status" value="2"/>
</dbReference>
<feature type="domain" description="PLD phosphodiesterase" evidence="7">
    <location>
        <begin position="216"/>
        <end position="243"/>
    </location>
</feature>
<protein>
    <submittedName>
        <fullName evidence="8">Cardiolipin synthetase 2</fullName>
    </submittedName>
</protein>
<dbReference type="RefSeq" id="WP_109591982.1">
    <property type="nucleotide sequence ID" value="NZ_CAJGZY010000014.1"/>
</dbReference>
<evidence type="ECO:0000313" key="9">
    <source>
        <dbReference type="Proteomes" id="UP000245655"/>
    </source>
</evidence>
<dbReference type="EMBL" id="QGGM01000013">
    <property type="protein sequence ID" value="PWK08301.1"/>
    <property type="molecule type" value="Genomic_DNA"/>
</dbReference>
<comment type="caution">
    <text evidence="8">The sequence shown here is derived from an EMBL/GenBank/DDBJ whole genome shotgun (WGS) entry which is preliminary data.</text>
</comment>
<reference evidence="8 9" key="1">
    <citation type="submission" date="2018-05" db="EMBL/GenBank/DDBJ databases">
        <title>Genomic Encyclopedia of Type Strains, Phase IV (KMG-IV): sequencing the most valuable type-strain genomes for metagenomic binning, comparative biology and taxonomic classification.</title>
        <authorList>
            <person name="Goeker M."/>
        </authorList>
    </citation>
    <scope>NUCLEOTIDE SEQUENCE [LARGE SCALE GENOMIC DNA]</scope>
    <source>
        <strain evidence="8 9">DSM 7229</strain>
    </source>
</reference>
<dbReference type="Pfam" id="PF13396">
    <property type="entry name" value="PLDc_N"/>
    <property type="match status" value="1"/>
</dbReference>
<keyword evidence="2" id="KW-1003">Cell membrane</keyword>
<dbReference type="CDD" id="cd09158">
    <property type="entry name" value="PLDc_EcCLS_like_2"/>
    <property type="match status" value="1"/>
</dbReference>
<evidence type="ECO:0000313" key="8">
    <source>
        <dbReference type="EMBL" id="PWK08301.1"/>
    </source>
</evidence>
<keyword evidence="9" id="KW-1185">Reference proteome</keyword>
<keyword evidence="4 6" id="KW-1133">Transmembrane helix</keyword>
<dbReference type="Proteomes" id="UP000245655">
    <property type="component" value="Unassembled WGS sequence"/>
</dbReference>
<dbReference type="PANTHER" id="PTHR21248">
    <property type="entry name" value="CARDIOLIPIN SYNTHASE"/>
    <property type="match status" value="1"/>
</dbReference>
<gene>
    <name evidence="8" type="ORF">C8D84_11338</name>
</gene>
<evidence type="ECO:0000259" key="7">
    <source>
        <dbReference type="PROSITE" id="PS50035"/>
    </source>
</evidence>
<dbReference type="InterPro" id="IPR001736">
    <property type="entry name" value="PLipase_D/transphosphatidylase"/>
</dbReference>
<dbReference type="Pfam" id="PF13091">
    <property type="entry name" value="PLDc_2"/>
    <property type="match status" value="2"/>
</dbReference>
<dbReference type="PANTHER" id="PTHR21248:SF22">
    <property type="entry name" value="PHOSPHOLIPASE D"/>
    <property type="match status" value="1"/>
</dbReference>
<dbReference type="CDD" id="cd09152">
    <property type="entry name" value="PLDc_EcCLS_like_1"/>
    <property type="match status" value="1"/>
</dbReference>
<dbReference type="InterPro" id="IPR025202">
    <property type="entry name" value="PLD-like_dom"/>
</dbReference>
<dbReference type="GO" id="GO:0032049">
    <property type="term" value="P:cardiolipin biosynthetic process"/>
    <property type="evidence" value="ECO:0007669"/>
    <property type="project" value="UniProtKB-ARBA"/>
</dbReference>
<keyword evidence="5 6" id="KW-0472">Membrane</keyword>
<name>A0A2V1ZVI7_PSYIM</name>
<dbReference type="GO" id="GO:0005886">
    <property type="term" value="C:plasma membrane"/>
    <property type="evidence" value="ECO:0007669"/>
    <property type="project" value="UniProtKB-SubCell"/>
</dbReference>
<keyword evidence="3 6" id="KW-0812">Transmembrane</keyword>
<proteinExistence type="predicted"/>
<comment type="subcellular location">
    <subcellularLocation>
        <location evidence="1">Cell membrane</location>
        <topology evidence="1">Multi-pass membrane protein</topology>
    </subcellularLocation>
</comment>
<evidence type="ECO:0000256" key="5">
    <source>
        <dbReference type="ARBA" id="ARBA00023136"/>
    </source>
</evidence>
<sequence length="507" mass="56851">MLLDIFLTVHFMLLILISLRVLARHDLTSPARLAWLVILFILPYLGVVIYWMFGEVHLGRDFTRKRKEIIDKLSAHSPEVLGDDIALSEAIKPEYQAAFAYSANATGYHTTVGNHAELMADAAETRKRMIADFDAATDHIHVLYYIWLIDGMGIDTAQALIRAARRGVICRAMVDGMGSRKMVGSKIWQEMIEAGVQVSVALPISNLLKVLMFSRIDLRNHRKITVIDGKIGYCGSRNCADPEFRVKPKFAPWVDIMLRVKGPVVAQNQMLFASDWLTENPDTPLASFPYFIDPKPKQQKSPQPETDEPLPITSPPPLPVTLPPNGFAAQVFSDGPTQRRSTTPQFLGVLIGQAKRTLIISTPYFVPDYSLVSILCATAYRGVQVTMIFPKNNDSIVVAATSHSYYWQLLEAGVNIYEYEPGLLHAKTLTIDGEISLIGSTNLDLRSFDLNYENNIVFSDKTLTAAIVERQYQYIADSEEVTREQVENWPLSYKIWNNIVATMGPVL</sequence>
<dbReference type="GO" id="GO:0030572">
    <property type="term" value="F:phosphatidyltransferase activity"/>
    <property type="evidence" value="ECO:0007669"/>
    <property type="project" value="UniProtKB-ARBA"/>
</dbReference>
<dbReference type="InterPro" id="IPR027379">
    <property type="entry name" value="CLS_N"/>
</dbReference>
<evidence type="ECO:0000256" key="2">
    <source>
        <dbReference type="ARBA" id="ARBA00022475"/>
    </source>
</evidence>
<feature type="domain" description="PLD phosphodiesterase" evidence="7">
    <location>
        <begin position="420"/>
        <end position="447"/>
    </location>
</feature>
<evidence type="ECO:0000256" key="4">
    <source>
        <dbReference type="ARBA" id="ARBA00022989"/>
    </source>
</evidence>
<feature type="transmembrane region" description="Helical" evidence="6">
    <location>
        <begin position="35"/>
        <end position="53"/>
    </location>
</feature>
<dbReference type="SMART" id="SM00155">
    <property type="entry name" value="PLDc"/>
    <property type="match status" value="2"/>
</dbReference>
<accession>A0A2V1ZVI7</accession>
<evidence type="ECO:0000256" key="6">
    <source>
        <dbReference type="SAM" id="Phobius"/>
    </source>
</evidence>
<dbReference type="PROSITE" id="PS50035">
    <property type="entry name" value="PLD"/>
    <property type="match status" value="2"/>
</dbReference>